<organism evidence="2 3">
    <name type="scientific">Aspergillus granulosus</name>
    <dbReference type="NCBI Taxonomy" id="176169"/>
    <lineage>
        <taxon>Eukaryota</taxon>
        <taxon>Fungi</taxon>
        <taxon>Dikarya</taxon>
        <taxon>Ascomycota</taxon>
        <taxon>Pezizomycotina</taxon>
        <taxon>Eurotiomycetes</taxon>
        <taxon>Eurotiomycetidae</taxon>
        <taxon>Eurotiales</taxon>
        <taxon>Aspergillaceae</taxon>
        <taxon>Aspergillus</taxon>
        <taxon>Aspergillus subgen. Nidulantes</taxon>
    </lineage>
</organism>
<comment type="caution">
    <text evidence="2">The sequence shown here is derived from an EMBL/GenBank/DDBJ whole genome shotgun (WGS) entry which is preliminary data.</text>
</comment>
<evidence type="ECO:0000256" key="1">
    <source>
        <dbReference type="SAM" id="Phobius"/>
    </source>
</evidence>
<reference evidence="2 3" key="1">
    <citation type="submission" date="2024-07" db="EMBL/GenBank/DDBJ databases">
        <title>Section-level genome sequencing and comparative genomics of Aspergillus sections Usti and Cavernicolus.</title>
        <authorList>
            <consortium name="Lawrence Berkeley National Laboratory"/>
            <person name="Nybo J.L."/>
            <person name="Vesth T.C."/>
            <person name="Theobald S."/>
            <person name="Frisvad J.C."/>
            <person name="Larsen T.O."/>
            <person name="Kjaerboelling I."/>
            <person name="Rothschild-Mancinelli K."/>
            <person name="Lyhne E.K."/>
            <person name="Kogle M.E."/>
            <person name="Barry K."/>
            <person name="Clum A."/>
            <person name="Na H."/>
            <person name="Ledsgaard L."/>
            <person name="Lin J."/>
            <person name="Lipzen A."/>
            <person name="Kuo A."/>
            <person name="Riley R."/>
            <person name="Mondo S."/>
            <person name="Labutti K."/>
            <person name="Haridas S."/>
            <person name="Pangalinan J."/>
            <person name="Salamov A.A."/>
            <person name="Simmons B.A."/>
            <person name="Magnuson J.K."/>
            <person name="Chen J."/>
            <person name="Drula E."/>
            <person name="Henrissat B."/>
            <person name="Wiebenga A."/>
            <person name="Lubbers R.J."/>
            <person name="Gomes A.C."/>
            <person name="Makela M.R."/>
            <person name="Stajich J."/>
            <person name="Grigoriev I.V."/>
            <person name="Mortensen U.H."/>
            <person name="De Vries R.P."/>
            <person name="Baker S.E."/>
            <person name="Andersen M.R."/>
        </authorList>
    </citation>
    <scope>NUCLEOTIDE SEQUENCE [LARGE SCALE GENOMIC DNA]</scope>
    <source>
        <strain evidence="2 3">CBS 588.65</strain>
    </source>
</reference>
<proteinExistence type="predicted"/>
<keyword evidence="1" id="KW-0472">Membrane</keyword>
<evidence type="ECO:0000313" key="2">
    <source>
        <dbReference type="EMBL" id="KAL2810061.1"/>
    </source>
</evidence>
<keyword evidence="1" id="KW-0812">Transmembrane</keyword>
<name>A0ABR4H3N5_9EURO</name>
<sequence length="52" mass="6146">MNFRQSGTSAMLNDSGKLRYIDIVVGIIMCVEMMRQYIYKTMSLYMSERKEL</sequence>
<evidence type="ECO:0000313" key="3">
    <source>
        <dbReference type="Proteomes" id="UP001610334"/>
    </source>
</evidence>
<protein>
    <submittedName>
        <fullName evidence="2">Uncharacterized protein</fullName>
    </submittedName>
</protein>
<dbReference type="EMBL" id="JBFXLT010000077">
    <property type="protein sequence ID" value="KAL2810061.1"/>
    <property type="molecule type" value="Genomic_DNA"/>
</dbReference>
<gene>
    <name evidence="2" type="ORF">BJX63DRAFT_403074</name>
</gene>
<feature type="transmembrane region" description="Helical" evidence="1">
    <location>
        <begin position="20"/>
        <end position="39"/>
    </location>
</feature>
<dbReference type="Proteomes" id="UP001610334">
    <property type="component" value="Unassembled WGS sequence"/>
</dbReference>
<accession>A0ABR4H3N5</accession>
<keyword evidence="3" id="KW-1185">Reference proteome</keyword>
<keyword evidence="1" id="KW-1133">Transmembrane helix</keyword>